<name>A0ABT3GK62_9BACT</name>
<dbReference type="InterPro" id="IPR013425">
    <property type="entry name" value="Autotrns_rpt"/>
</dbReference>
<gene>
    <name evidence="4" type="ORF">OKA05_15180</name>
</gene>
<reference evidence="4 5" key="1">
    <citation type="submission" date="2022-10" db="EMBL/GenBank/DDBJ databases">
        <title>Luteolibacter arcticus strain CCTCC AB 2014275, whole genome shotgun sequencing project.</title>
        <authorList>
            <person name="Zhao G."/>
            <person name="Shen L."/>
        </authorList>
    </citation>
    <scope>NUCLEOTIDE SEQUENCE [LARGE SCALE GENOMIC DNA]</scope>
    <source>
        <strain evidence="4 5">CCTCC AB 2014275</strain>
    </source>
</reference>
<comment type="caution">
    <text evidence="4">The sequence shown here is derived from an EMBL/GenBank/DDBJ whole genome shotgun (WGS) entry which is preliminary data.</text>
</comment>
<dbReference type="Proteomes" id="UP001320876">
    <property type="component" value="Unassembled WGS sequence"/>
</dbReference>
<keyword evidence="3" id="KW-0472">Membrane</keyword>
<dbReference type="RefSeq" id="WP_264488016.1">
    <property type="nucleotide sequence ID" value="NZ_JAPDDT010000006.1"/>
</dbReference>
<dbReference type="NCBIfam" id="TIGR02601">
    <property type="entry name" value="autotrns_rpt"/>
    <property type="match status" value="2"/>
</dbReference>
<organism evidence="4 5">
    <name type="scientific">Luteolibacter arcticus</name>
    <dbReference type="NCBI Taxonomy" id="1581411"/>
    <lineage>
        <taxon>Bacteria</taxon>
        <taxon>Pseudomonadati</taxon>
        <taxon>Verrucomicrobiota</taxon>
        <taxon>Verrucomicrobiia</taxon>
        <taxon>Verrucomicrobiales</taxon>
        <taxon>Verrucomicrobiaceae</taxon>
        <taxon>Luteolibacter</taxon>
    </lineage>
</organism>
<accession>A0ABT3GK62</accession>
<keyword evidence="1" id="KW-0732">Signal</keyword>
<keyword evidence="5" id="KW-1185">Reference proteome</keyword>
<sequence length="481" mass="46869">MLGTAQAAPKTWTGTDGNMNTSGNWSGGTPVAGDQILFNGSPGSVTSNLTVGAIIPAANALGTASVTGIQLNAAQTSNVTIIGSGTAGNRFRFVNATATAIQMESGAGNLTFGDGTGGGSAFNLATNGSANLTFRNNSATSTGTFKSDVTFVPGGSGSNVQWIFDGIGKWQVDGAINQGAGPTAVTGVTKNGAGTLTLNGANTYTSATTINAGTLSAGNIVVSGGSSNLGNATSAVILGGAASQGTLSYTGNSATYTRGFTIGAGGGRLDTITSGQVLTVATSNITGTSGTFTIGGAGNTTVASAIQTGSGGLTKEDSGMATLGGNNTYSGATLVSAGTLLVSGALGNTAVTVGSTGTIGGDGTIAGTLHFDAGANFVFNPTQTLTVTGSSVTFGSFGVADLFGLDNSVAVGTYTLINGSATISISNLNNLGIGNAYNLGAGKAAYFEISSLNLVVMAIPEPGPAFLGSLGLLMLLRRRRG</sequence>
<protein>
    <submittedName>
        <fullName evidence="4">Autotransporter-associated beta strand repeat-containing protein</fullName>
    </submittedName>
</protein>
<keyword evidence="3" id="KW-0812">Transmembrane</keyword>
<evidence type="ECO:0000256" key="3">
    <source>
        <dbReference type="SAM" id="Phobius"/>
    </source>
</evidence>
<feature type="transmembrane region" description="Helical" evidence="3">
    <location>
        <begin position="454"/>
        <end position="476"/>
    </location>
</feature>
<dbReference type="EMBL" id="JAPDDT010000006">
    <property type="protein sequence ID" value="MCW1923910.1"/>
    <property type="molecule type" value="Genomic_DNA"/>
</dbReference>
<feature type="compositionally biased region" description="Polar residues" evidence="2">
    <location>
        <begin position="12"/>
        <end position="24"/>
    </location>
</feature>
<dbReference type="Pfam" id="PF12951">
    <property type="entry name" value="PATR"/>
    <property type="match status" value="2"/>
</dbReference>
<evidence type="ECO:0000256" key="2">
    <source>
        <dbReference type="SAM" id="MobiDB-lite"/>
    </source>
</evidence>
<evidence type="ECO:0000256" key="1">
    <source>
        <dbReference type="ARBA" id="ARBA00022729"/>
    </source>
</evidence>
<evidence type="ECO:0000313" key="5">
    <source>
        <dbReference type="Proteomes" id="UP001320876"/>
    </source>
</evidence>
<keyword evidence="3" id="KW-1133">Transmembrane helix</keyword>
<proteinExistence type="predicted"/>
<feature type="region of interest" description="Disordered" evidence="2">
    <location>
        <begin position="1"/>
        <end position="26"/>
    </location>
</feature>
<evidence type="ECO:0000313" key="4">
    <source>
        <dbReference type="EMBL" id="MCW1923910.1"/>
    </source>
</evidence>